<name>M6K2U3_9LEPT</name>
<dbReference type="EMBL" id="AHMU02000037">
    <property type="protein sequence ID" value="EMN22077.1"/>
    <property type="molecule type" value="Genomic_DNA"/>
</dbReference>
<dbReference type="GO" id="GO:0003677">
    <property type="term" value="F:DNA binding"/>
    <property type="evidence" value="ECO:0007669"/>
    <property type="project" value="InterPro"/>
</dbReference>
<comment type="caution">
    <text evidence="3">The sequence shown here is derived from an EMBL/GenBank/DDBJ whole genome shotgun (WGS) entry which is preliminary data.</text>
</comment>
<dbReference type="InterPro" id="IPR025161">
    <property type="entry name" value="IS402-like_dom"/>
</dbReference>
<sequence length="269" mass="31342">MKRELGRLDIPESIWKKFQPFLPKNKQDPSKGGRPRLDDRVAMAAIFYRVRTGVQWRYIPPMFGSKSTLHRRFQEWVAAGVFDKIEKEALKLYERSVKIRTKRMAADGSFARAPKGGAFTGPNPTDRGKRGIKRHILVDRRGAPVAFVISPAGTHDSQLIFPTLKKFKVFRNKKLLKPDILSLDKAYFSKTIKNKLKKKNIRYRIPNKANTVCPEFIPKLKPFRWTVERTFAWLNAFRAVKTCWEYKIENYIAFLKLSCAIILLRMIKK</sequence>
<evidence type="ECO:0000313" key="4">
    <source>
        <dbReference type="Proteomes" id="UP000012106"/>
    </source>
</evidence>
<feature type="domain" description="Transposase IS4-like" evidence="1">
    <location>
        <begin position="104"/>
        <end position="263"/>
    </location>
</feature>
<protein>
    <submittedName>
        <fullName evidence="3">Transposase, IS4 family</fullName>
    </submittedName>
</protein>
<dbReference type="PANTHER" id="PTHR30007:SF0">
    <property type="entry name" value="TRANSPOSASE"/>
    <property type="match status" value="1"/>
</dbReference>
<accession>M6K2U3</accession>
<evidence type="ECO:0000313" key="3">
    <source>
        <dbReference type="EMBL" id="EMN22077.1"/>
    </source>
</evidence>
<dbReference type="GO" id="GO:0004803">
    <property type="term" value="F:transposase activity"/>
    <property type="evidence" value="ECO:0007669"/>
    <property type="project" value="InterPro"/>
</dbReference>
<proteinExistence type="predicted"/>
<reference evidence="3 4" key="1">
    <citation type="submission" date="2013-01" db="EMBL/GenBank/DDBJ databases">
        <authorList>
            <person name="Harkins D.M."/>
            <person name="Durkin A.S."/>
            <person name="Brinkac L.M."/>
            <person name="Haft D.H."/>
            <person name="Selengut J.D."/>
            <person name="Sanka R."/>
            <person name="DePew J."/>
            <person name="Purushe J."/>
            <person name="Hartskeerl R.A."/>
            <person name="Ahmed A."/>
            <person name="van der Linden H."/>
            <person name="Goris M.G.A."/>
            <person name="Vinetz J.M."/>
            <person name="Sutton G.G."/>
            <person name="Nierman W.C."/>
            <person name="Fouts D.E."/>
        </authorList>
    </citation>
    <scope>NUCLEOTIDE SEQUENCE [LARGE SCALE GENOMIC DNA]</scope>
    <source>
        <strain evidence="3 4">MAVJ 401</strain>
    </source>
</reference>
<gene>
    <name evidence="3" type="ORF">LEP1GSC063_4309</name>
</gene>
<evidence type="ECO:0000259" key="1">
    <source>
        <dbReference type="Pfam" id="PF01609"/>
    </source>
</evidence>
<evidence type="ECO:0000259" key="2">
    <source>
        <dbReference type="Pfam" id="PF13340"/>
    </source>
</evidence>
<dbReference type="NCBIfam" id="NF033580">
    <property type="entry name" value="transpos_IS5_3"/>
    <property type="match status" value="1"/>
</dbReference>
<dbReference type="AlphaFoldDB" id="M6K2U3"/>
<dbReference type="Pfam" id="PF13340">
    <property type="entry name" value="DUF4096"/>
    <property type="match status" value="1"/>
</dbReference>
<dbReference type="GO" id="GO:0006313">
    <property type="term" value="P:DNA transposition"/>
    <property type="evidence" value="ECO:0007669"/>
    <property type="project" value="InterPro"/>
</dbReference>
<dbReference type="InterPro" id="IPR002559">
    <property type="entry name" value="Transposase_11"/>
</dbReference>
<dbReference type="Pfam" id="PF01609">
    <property type="entry name" value="DDE_Tnp_1"/>
    <property type="match status" value="1"/>
</dbReference>
<organism evidence="3 4">
    <name type="scientific">Leptospira santarosai serovar Arenal str. MAVJ 401</name>
    <dbReference type="NCBI Taxonomy" id="1049976"/>
    <lineage>
        <taxon>Bacteria</taxon>
        <taxon>Pseudomonadati</taxon>
        <taxon>Spirochaetota</taxon>
        <taxon>Spirochaetia</taxon>
        <taxon>Leptospirales</taxon>
        <taxon>Leptospiraceae</taxon>
        <taxon>Leptospira</taxon>
    </lineage>
</organism>
<dbReference type="RefSeq" id="WP_004471448.1">
    <property type="nucleotide sequence ID" value="NZ_AHMU02000037.1"/>
</dbReference>
<dbReference type="Proteomes" id="UP000012106">
    <property type="component" value="Unassembled WGS sequence"/>
</dbReference>
<feature type="domain" description="Insertion element IS402-like" evidence="2">
    <location>
        <begin position="12"/>
        <end position="85"/>
    </location>
</feature>
<dbReference type="PANTHER" id="PTHR30007">
    <property type="entry name" value="PHP DOMAIN PROTEIN"/>
    <property type="match status" value="1"/>
</dbReference>